<dbReference type="PANTHER" id="PTHR12215:SF10">
    <property type="entry name" value="L-AMINOADIPATE-SEMIALDEHYDE DEHYDROGENASE-PHOSPHOPANTETHEINYL TRANSFERASE"/>
    <property type="match status" value="1"/>
</dbReference>
<dbReference type="GO" id="GO:0008897">
    <property type="term" value="F:holo-[acyl-carrier-protein] synthase activity"/>
    <property type="evidence" value="ECO:0007669"/>
    <property type="project" value="UniProtKB-UniRule"/>
</dbReference>
<evidence type="ECO:0000256" key="7">
    <source>
        <dbReference type="ARBA" id="ARBA00022832"/>
    </source>
</evidence>
<comment type="function">
    <text evidence="11">Transfers the 4'-phosphopantetheine moiety from coenzyme A to a Ser of acyl-carrier-protein.</text>
</comment>
<dbReference type="OrthoDB" id="517356at2"/>
<proteinExistence type="inferred from homology"/>
<sequence>MIIGIGVDIVELDRIKEIIKNNPKFINRVLTENEKDVFETLGERRQVEYFGGRFACKEAFSKAYGTGIGKIQLKDIEILNEENGRPVIETKVFNGNIHVSISHTDKIAIAQVILEE</sequence>
<organism evidence="13 14">
    <name type="scientific">Vagococcus fluvialis</name>
    <dbReference type="NCBI Taxonomy" id="2738"/>
    <lineage>
        <taxon>Bacteria</taxon>
        <taxon>Bacillati</taxon>
        <taxon>Bacillota</taxon>
        <taxon>Bacilli</taxon>
        <taxon>Lactobacillales</taxon>
        <taxon>Enterococcaceae</taxon>
        <taxon>Vagococcus</taxon>
    </lineage>
</organism>
<dbReference type="Pfam" id="PF01648">
    <property type="entry name" value="ACPS"/>
    <property type="match status" value="1"/>
</dbReference>
<comment type="cofactor">
    <cofactor evidence="1 11">
        <name>Mg(2+)</name>
        <dbReference type="ChEBI" id="CHEBI:18420"/>
    </cofactor>
</comment>
<keyword evidence="10 11" id="KW-0275">Fatty acid biosynthesis</keyword>
<evidence type="ECO:0000256" key="11">
    <source>
        <dbReference type="HAMAP-Rule" id="MF_00101"/>
    </source>
</evidence>
<feature type="binding site" evidence="11">
    <location>
        <position position="8"/>
    </location>
    <ligand>
        <name>Mg(2+)</name>
        <dbReference type="ChEBI" id="CHEBI:18420"/>
    </ligand>
</feature>
<feature type="domain" description="4'-phosphopantetheinyl transferase" evidence="12">
    <location>
        <begin position="4"/>
        <end position="102"/>
    </location>
</feature>
<keyword evidence="5 11" id="KW-0808">Transferase</keyword>
<evidence type="ECO:0000256" key="10">
    <source>
        <dbReference type="ARBA" id="ARBA00023160"/>
    </source>
</evidence>
<comment type="caution">
    <text evidence="13">The sequence shown here is derived from an EMBL/GenBank/DDBJ whole genome shotgun (WGS) entry which is preliminary data.</text>
</comment>
<keyword evidence="3 11" id="KW-0963">Cytoplasm</keyword>
<dbReference type="InterPro" id="IPR008278">
    <property type="entry name" value="4-PPantetheinyl_Trfase_dom"/>
</dbReference>
<evidence type="ECO:0000256" key="8">
    <source>
        <dbReference type="ARBA" id="ARBA00022842"/>
    </source>
</evidence>
<dbReference type="GO" id="GO:0019878">
    <property type="term" value="P:lysine biosynthetic process via aminoadipic acid"/>
    <property type="evidence" value="ECO:0007669"/>
    <property type="project" value="TreeGrafter"/>
</dbReference>
<dbReference type="SUPFAM" id="SSF56214">
    <property type="entry name" value="4'-phosphopantetheinyl transferase"/>
    <property type="match status" value="1"/>
</dbReference>
<comment type="catalytic activity">
    <reaction evidence="11">
        <text>apo-[ACP] + CoA = holo-[ACP] + adenosine 3',5'-bisphosphate + H(+)</text>
        <dbReference type="Rhea" id="RHEA:12068"/>
        <dbReference type="Rhea" id="RHEA-COMP:9685"/>
        <dbReference type="Rhea" id="RHEA-COMP:9690"/>
        <dbReference type="ChEBI" id="CHEBI:15378"/>
        <dbReference type="ChEBI" id="CHEBI:29999"/>
        <dbReference type="ChEBI" id="CHEBI:57287"/>
        <dbReference type="ChEBI" id="CHEBI:58343"/>
        <dbReference type="ChEBI" id="CHEBI:64479"/>
        <dbReference type="EC" id="2.7.8.7"/>
    </reaction>
</comment>
<dbReference type="EC" id="2.7.8.7" evidence="11"/>
<dbReference type="InterPro" id="IPR037143">
    <property type="entry name" value="4-PPantetheinyl_Trfase_dom_sf"/>
</dbReference>
<evidence type="ECO:0000256" key="4">
    <source>
        <dbReference type="ARBA" id="ARBA00022516"/>
    </source>
</evidence>
<evidence type="ECO:0000256" key="5">
    <source>
        <dbReference type="ARBA" id="ARBA00022679"/>
    </source>
</evidence>
<dbReference type="GeneID" id="63145873"/>
<evidence type="ECO:0000313" key="14">
    <source>
        <dbReference type="Proteomes" id="UP000288197"/>
    </source>
</evidence>
<name>A0A369AZC9_9ENTE</name>
<reference evidence="13 14" key="1">
    <citation type="submission" date="2017-05" db="EMBL/GenBank/DDBJ databases">
        <title>Vagococcus spp. assemblies.</title>
        <authorList>
            <person name="Gulvik C.A."/>
        </authorList>
    </citation>
    <scope>NUCLEOTIDE SEQUENCE [LARGE SCALE GENOMIC DNA]</scope>
    <source>
        <strain evidence="13 14">NCFB 2497</strain>
    </source>
</reference>
<dbReference type="RefSeq" id="WP_114289082.1">
    <property type="nucleotide sequence ID" value="NZ_CP081461.1"/>
</dbReference>
<keyword evidence="9 11" id="KW-0443">Lipid metabolism</keyword>
<dbReference type="NCBIfam" id="TIGR00516">
    <property type="entry name" value="acpS"/>
    <property type="match status" value="1"/>
</dbReference>
<dbReference type="GO" id="GO:0006633">
    <property type="term" value="P:fatty acid biosynthetic process"/>
    <property type="evidence" value="ECO:0007669"/>
    <property type="project" value="UniProtKB-UniRule"/>
</dbReference>
<dbReference type="Proteomes" id="UP000288197">
    <property type="component" value="Unassembled WGS sequence"/>
</dbReference>
<comment type="similarity">
    <text evidence="11">Belongs to the P-Pant transferase superfamily. AcpS family.</text>
</comment>
<keyword evidence="7 11" id="KW-0276">Fatty acid metabolism</keyword>
<evidence type="ECO:0000256" key="3">
    <source>
        <dbReference type="ARBA" id="ARBA00022490"/>
    </source>
</evidence>
<dbReference type="Gene3D" id="3.90.470.20">
    <property type="entry name" value="4'-phosphopantetheinyl transferase domain"/>
    <property type="match status" value="1"/>
</dbReference>
<dbReference type="PANTHER" id="PTHR12215">
    <property type="entry name" value="PHOSPHOPANTETHEINE TRANSFERASE"/>
    <property type="match status" value="1"/>
</dbReference>
<evidence type="ECO:0000256" key="2">
    <source>
        <dbReference type="ARBA" id="ARBA00010990"/>
    </source>
</evidence>
<dbReference type="InterPro" id="IPR050559">
    <property type="entry name" value="P-Pant_transferase_sf"/>
</dbReference>
<keyword evidence="6 11" id="KW-0479">Metal-binding</keyword>
<dbReference type="GO" id="GO:0000287">
    <property type="term" value="F:magnesium ion binding"/>
    <property type="evidence" value="ECO:0007669"/>
    <property type="project" value="UniProtKB-UniRule"/>
</dbReference>
<dbReference type="EMBL" id="NGJX01000003">
    <property type="protein sequence ID" value="RSU03857.1"/>
    <property type="molecule type" value="Genomic_DNA"/>
</dbReference>
<accession>A0A369AZC9</accession>
<dbReference type="InterPro" id="IPR002582">
    <property type="entry name" value="ACPS"/>
</dbReference>
<dbReference type="HAMAP" id="MF_00101">
    <property type="entry name" value="AcpS"/>
    <property type="match status" value="1"/>
</dbReference>
<evidence type="ECO:0000256" key="9">
    <source>
        <dbReference type="ARBA" id="ARBA00023098"/>
    </source>
</evidence>
<comment type="similarity">
    <text evidence="2">Belongs to the P-Pant transferase superfamily. Gsp/Sfp/HetI/AcpT family.</text>
</comment>
<dbReference type="NCBIfam" id="TIGR00556">
    <property type="entry name" value="pantethn_trn"/>
    <property type="match status" value="1"/>
</dbReference>
<evidence type="ECO:0000256" key="1">
    <source>
        <dbReference type="ARBA" id="ARBA00001946"/>
    </source>
</evidence>
<keyword evidence="14" id="KW-1185">Reference proteome</keyword>
<gene>
    <name evidence="11" type="primary">acpS</name>
    <name evidence="13" type="ORF">CBF32_04075</name>
</gene>
<evidence type="ECO:0000259" key="12">
    <source>
        <dbReference type="Pfam" id="PF01648"/>
    </source>
</evidence>
<dbReference type="InterPro" id="IPR004568">
    <property type="entry name" value="Ppantetheine-prot_Trfase_dom"/>
</dbReference>
<dbReference type="GO" id="GO:0005829">
    <property type="term" value="C:cytosol"/>
    <property type="evidence" value="ECO:0007669"/>
    <property type="project" value="TreeGrafter"/>
</dbReference>
<dbReference type="AlphaFoldDB" id="A0A369AZC9"/>
<evidence type="ECO:0000313" key="13">
    <source>
        <dbReference type="EMBL" id="RSU03857.1"/>
    </source>
</evidence>
<comment type="subcellular location">
    <subcellularLocation>
        <location evidence="11">Cytoplasm</location>
    </subcellularLocation>
</comment>
<keyword evidence="4 11" id="KW-0444">Lipid biosynthesis</keyword>
<protein>
    <recommendedName>
        <fullName evidence="11">Holo-[acyl-carrier-protein] synthase</fullName>
        <shortName evidence="11">Holo-ACP synthase</shortName>
        <ecNumber evidence="11">2.7.8.7</ecNumber>
    </recommendedName>
    <alternativeName>
        <fullName evidence="11">4'-phosphopantetheinyl transferase AcpS</fullName>
    </alternativeName>
</protein>
<feature type="binding site" evidence="11">
    <location>
        <position position="58"/>
    </location>
    <ligand>
        <name>Mg(2+)</name>
        <dbReference type="ChEBI" id="CHEBI:18420"/>
    </ligand>
</feature>
<evidence type="ECO:0000256" key="6">
    <source>
        <dbReference type="ARBA" id="ARBA00022723"/>
    </source>
</evidence>
<keyword evidence="8 11" id="KW-0460">Magnesium</keyword>